<dbReference type="PROSITE" id="PS51352">
    <property type="entry name" value="THIOREDOXIN_2"/>
    <property type="match status" value="1"/>
</dbReference>
<dbReference type="Pfam" id="PF00578">
    <property type="entry name" value="AhpC-TSA"/>
    <property type="match status" value="1"/>
</dbReference>
<name>A0A917FE24_9PROT</name>
<dbReference type="PANTHER" id="PTHR42852:SF13">
    <property type="entry name" value="PROTEIN DIPZ"/>
    <property type="match status" value="1"/>
</dbReference>
<keyword evidence="1" id="KW-0732">Signal</keyword>
<proteinExistence type="predicted"/>
<reference evidence="3" key="1">
    <citation type="journal article" date="2014" name="Int. J. Syst. Evol. Microbiol.">
        <title>Complete genome sequence of Corynebacterium casei LMG S-19264T (=DSM 44701T), isolated from a smear-ripened cheese.</title>
        <authorList>
            <consortium name="US DOE Joint Genome Institute (JGI-PGF)"/>
            <person name="Walter F."/>
            <person name="Albersmeier A."/>
            <person name="Kalinowski J."/>
            <person name="Ruckert C."/>
        </authorList>
    </citation>
    <scope>NUCLEOTIDE SEQUENCE</scope>
    <source>
        <strain evidence="3">CGMCC 1.15254</strain>
    </source>
</reference>
<comment type="caution">
    <text evidence="3">The sequence shown here is derived from an EMBL/GenBank/DDBJ whole genome shotgun (WGS) entry which is preliminary data.</text>
</comment>
<dbReference type="SUPFAM" id="SSF52833">
    <property type="entry name" value="Thioredoxin-like"/>
    <property type="match status" value="1"/>
</dbReference>
<feature type="chain" id="PRO_5036827767" description="Thioredoxin domain-containing protein" evidence="1">
    <location>
        <begin position="23"/>
        <end position="162"/>
    </location>
</feature>
<dbReference type="InterPro" id="IPR000866">
    <property type="entry name" value="AhpC/TSA"/>
</dbReference>
<dbReference type="InterPro" id="IPR036249">
    <property type="entry name" value="Thioredoxin-like_sf"/>
</dbReference>
<keyword evidence="4" id="KW-1185">Reference proteome</keyword>
<dbReference type="AlphaFoldDB" id="A0A917FE24"/>
<dbReference type="Gene3D" id="3.40.30.10">
    <property type="entry name" value="Glutaredoxin"/>
    <property type="match status" value="1"/>
</dbReference>
<reference evidence="3" key="2">
    <citation type="submission" date="2020-09" db="EMBL/GenBank/DDBJ databases">
        <authorList>
            <person name="Sun Q."/>
            <person name="Zhou Y."/>
        </authorList>
    </citation>
    <scope>NUCLEOTIDE SEQUENCE</scope>
    <source>
        <strain evidence="3">CGMCC 1.15254</strain>
    </source>
</reference>
<dbReference type="PANTHER" id="PTHR42852">
    <property type="entry name" value="THIOL:DISULFIDE INTERCHANGE PROTEIN DSBE"/>
    <property type="match status" value="1"/>
</dbReference>
<dbReference type="EMBL" id="BMHV01000017">
    <property type="protein sequence ID" value="GGF69036.1"/>
    <property type="molecule type" value="Genomic_DNA"/>
</dbReference>
<dbReference type="GO" id="GO:0016491">
    <property type="term" value="F:oxidoreductase activity"/>
    <property type="evidence" value="ECO:0007669"/>
    <property type="project" value="InterPro"/>
</dbReference>
<dbReference type="RefSeq" id="WP_188665466.1">
    <property type="nucleotide sequence ID" value="NZ_BMHV01000017.1"/>
</dbReference>
<evidence type="ECO:0000313" key="3">
    <source>
        <dbReference type="EMBL" id="GGF69036.1"/>
    </source>
</evidence>
<dbReference type="InterPro" id="IPR050553">
    <property type="entry name" value="Thioredoxin_ResA/DsbE_sf"/>
</dbReference>
<organism evidence="3 4">
    <name type="scientific">Terasakiella brassicae</name>
    <dbReference type="NCBI Taxonomy" id="1634917"/>
    <lineage>
        <taxon>Bacteria</taxon>
        <taxon>Pseudomonadati</taxon>
        <taxon>Pseudomonadota</taxon>
        <taxon>Alphaproteobacteria</taxon>
        <taxon>Rhodospirillales</taxon>
        <taxon>Terasakiellaceae</taxon>
        <taxon>Terasakiella</taxon>
    </lineage>
</organism>
<sequence>MKKQIILLFLFCVFVLGGRVSAADTQEHAFDETSFQEILHKEKGRPLIVNFWSYDCVPCLAEMAEFDHFTQQHDDVKLTLVSTDPWDQMKRIRRTLAKYGPQRFESWVFAHAFVEKIRFSVDRKWRGQLPRTYLVDPDGTRHSLTGAVDGDRLDQWYKGFSK</sequence>
<feature type="domain" description="Thioredoxin" evidence="2">
    <location>
        <begin position="15"/>
        <end position="162"/>
    </location>
</feature>
<feature type="signal peptide" evidence="1">
    <location>
        <begin position="1"/>
        <end position="22"/>
    </location>
</feature>
<dbReference type="Proteomes" id="UP000632498">
    <property type="component" value="Unassembled WGS sequence"/>
</dbReference>
<evidence type="ECO:0000313" key="4">
    <source>
        <dbReference type="Proteomes" id="UP000632498"/>
    </source>
</evidence>
<dbReference type="InterPro" id="IPR013766">
    <property type="entry name" value="Thioredoxin_domain"/>
</dbReference>
<accession>A0A917FE24</accession>
<dbReference type="GO" id="GO:0016209">
    <property type="term" value="F:antioxidant activity"/>
    <property type="evidence" value="ECO:0007669"/>
    <property type="project" value="InterPro"/>
</dbReference>
<gene>
    <name evidence="3" type="ORF">GCM10011332_24000</name>
</gene>
<evidence type="ECO:0000256" key="1">
    <source>
        <dbReference type="SAM" id="SignalP"/>
    </source>
</evidence>
<evidence type="ECO:0000259" key="2">
    <source>
        <dbReference type="PROSITE" id="PS51352"/>
    </source>
</evidence>
<protein>
    <recommendedName>
        <fullName evidence="2">Thioredoxin domain-containing protein</fullName>
    </recommendedName>
</protein>
<dbReference type="CDD" id="cd02966">
    <property type="entry name" value="TlpA_like_family"/>
    <property type="match status" value="1"/>
</dbReference>